<dbReference type="Proteomes" id="UP000295645">
    <property type="component" value="Unassembled WGS sequence"/>
</dbReference>
<comment type="subcellular location">
    <subcellularLocation>
        <location evidence="1">Cell membrane</location>
        <topology evidence="1">Single-pass membrane protein</topology>
    </subcellularLocation>
</comment>
<evidence type="ECO:0000313" key="10">
    <source>
        <dbReference type="Proteomes" id="UP000295645"/>
    </source>
</evidence>
<dbReference type="GO" id="GO:0005886">
    <property type="term" value="C:plasma membrane"/>
    <property type="evidence" value="ECO:0007669"/>
    <property type="project" value="UniProtKB-SubCell"/>
</dbReference>
<dbReference type="InterPro" id="IPR042217">
    <property type="entry name" value="T4SS_VirB10/TrbI"/>
</dbReference>
<name>A0A4R3YUA1_9GAMM</name>
<reference evidence="9 10" key="1">
    <citation type="submission" date="2019-03" db="EMBL/GenBank/DDBJ databases">
        <title>Above-ground endophytic microbial communities from plants in different locations in the United States.</title>
        <authorList>
            <person name="Frank C."/>
        </authorList>
    </citation>
    <scope>NUCLEOTIDE SEQUENCE [LARGE SCALE GENOMIC DNA]</scope>
    <source>
        <strain evidence="9 10">LP_13_YM</strain>
    </source>
</reference>
<dbReference type="InterPro" id="IPR005498">
    <property type="entry name" value="T4SS_VirB10/TraB/TrbI"/>
</dbReference>
<proteinExistence type="inferred from homology"/>
<feature type="region of interest" description="Disordered" evidence="7">
    <location>
        <begin position="1"/>
        <end position="26"/>
    </location>
</feature>
<feature type="transmembrane region" description="Helical" evidence="8">
    <location>
        <begin position="34"/>
        <end position="56"/>
    </location>
</feature>
<evidence type="ECO:0000256" key="4">
    <source>
        <dbReference type="ARBA" id="ARBA00022692"/>
    </source>
</evidence>
<dbReference type="AlphaFoldDB" id="A0A4R3YUA1"/>
<dbReference type="Pfam" id="PF03743">
    <property type="entry name" value="TrbI"/>
    <property type="match status" value="1"/>
</dbReference>
<comment type="similarity">
    <text evidence="2">Belongs to the TrbI/VirB10 family.</text>
</comment>
<keyword evidence="5 8" id="KW-1133">Transmembrane helix</keyword>
<sequence length="377" mass="39889">MLNRSVPEQSVSGSGNNPSADIPQVGRSRRTNRVVGITVVLTTTIILFALLGQLGIERLRERSDIASSAQAKEATAVVGAASHLPDIARDLFVSKPPPVPVSAGADHARRELLAPEQRAQASDRHERRKRAPLLVLQAGGPSAMPLPLSPEAPIDQSVPMTGSIASALTPSRNAGVSARRLADPNLTITQGSLLDCALVTAISSQLAGMTACVLTRDVYSTNGRILLLERGSRLVGQYQSGQLRQGTDRIFVLWTRAETPNGIVIDLDSPATDSLGRSGLTGEVNHHFWLRFGSALLVSVVDDVAKAAANKRRGNQNTIQFGGTTGAARDSASIIVENTVNIPPTLDVSQGSRVGIFVARDLDFRSVYSLKPGAVVP</sequence>
<feature type="compositionally biased region" description="Polar residues" evidence="7">
    <location>
        <begin position="1"/>
        <end position="19"/>
    </location>
</feature>
<dbReference type="InterPro" id="IPR047695">
    <property type="entry name" value="T4SS_VirB10/PtlG"/>
</dbReference>
<evidence type="ECO:0000313" key="9">
    <source>
        <dbReference type="EMBL" id="TCV94763.1"/>
    </source>
</evidence>
<keyword evidence="3" id="KW-1003">Cell membrane</keyword>
<dbReference type="RefSeq" id="WP_207906811.1">
    <property type="nucleotide sequence ID" value="NZ_SMCS01000003.1"/>
</dbReference>
<evidence type="ECO:0000256" key="7">
    <source>
        <dbReference type="SAM" id="MobiDB-lite"/>
    </source>
</evidence>
<gene>
    <name evidence="9" type="ORF">EC912_103248</name>
</gene>
<dbReference type="Gene3D" id="2.40.128.260">
    <property type="entry name" value="Type IV secretion system, VirB10/TraB/TrbI"/>
    <property type="match status" value="2"/>
</dbReference>
<accession>A0A4R3YUA1</accession>
<dbReference type="EMBL" id="SMCS01000003">
    <property type="protein sequence ID" value="TCV94763.1"/>
    <property type="molecule type" value="Genomic_DNA"/>
</dbReference>
<evidence type="ECO:0000256" key="8">
    <source>
        <dbReference type="SAM" id="Phobius"/>
    </source>
</evidence>
<keyword evidence="10" id="KW-1185">Reference proteome</keyword>
<evidence type="ECO:0000256" key="6">
    <source>
        <dbReference type="ARBA" id="ARBA00023136"/>
    </source>
</evidence>
<protein>
    <submittedName>
        <fullName evidence="9">Type IV secretion system protein VirB10</fullName>
    </submittedName>
</protein>
<organism evidence="9 10">
    <name type="scientific">Luteibacter rhizovicinus</name>
    <dbReference type="NCBI Taxonomy" id="242606"/>
    <lineage>
        <taxon>Bacteria</taxon>
        <taxon>Pseudomonadati</taxon>
        <taxon>Pseudomonadota</taxon>
        <taxon>Gammaproteobacteria</taxon>
        <taxon>Lysobacterales</taxon>
        <taxon>Rhodanobacteraceae</taxon>
        <taxon>Luteibacter</taxon>
    </lineage>
</organism>
<evidence type="ECO:0000256" key="3">
    <source>
        <dbReference type="ARBA" id="ARBA00022475"/>
    </source>
</evidence>
<evidence type="ECO:0000256" key="1">
    <source>
        <dbReference type="ARBA" id="ARBA00004162"/>
    </source>
</evidence>
<comment type="caution">
    <text evidence="9">The sequence shown here is derived from an EMBL/GenBank/DDBJ whole genome shotgun (WGS) entry which is preliminary data.</text>
</comment>
<keyword evidence="4 8" id="KW-0812">Transmembrane</keyword>
<dbReference type="NCBIfam" id="NF038091">
    <property type="entry name" value="T4SS_VirB10"/>
    <property type="match status" value="1"/>
</dbReference>
<evidence type="ECO:0000256" key="5">
    <source>
        <dbReference type="ARBA" id="ARBA00022989"/>
    </source>
</evidence>
<keyword evidence="6 8" id="KW-0472">Membrane</keyword>
<dbReference type="CDD" id="cd16429">
    <property type="entry name" value="VirB10"/>
    <property type="match status" value="1"/>
</dbReference>
<evidence type="ECO:0000256" key="2">
    <source>
        <dbReference type="ARBA" id="ARBA00010265"/>
    </source>
</evidence>